<comment type="caution">
    <text evidence="2">The sequence shown here is derived from an EMBL/GenBank/DDBJ whole genome shotgun (WGS) entry which is preliminary data.</text>
</comment>
<name>A0ABS2N597_9BACI</name>
<keyword evidence="1" id="KW-0472">Membrane</keyword>
<dbReference type="EMBL" id="JAFBDR010000030">
    <property type="protein sequence ID" value="MBM7573320.1"/>
    <property type="molecule type" value="Genomic_DNA"/>
</dbReference>
<dbReference type="RefSeq" id="WP_204501970.1">
    <property type="nucleotide sequence ID" value="NZ_JAFBDR010000030.1"/>
</dbReference>
<evidence type="ECO:0000313" key="3">
    <source>
        <dbReference type="Proteomes" id="UP001296943"/>
    </source>
</evidence>
<evidence type="ECO:0008006" key="4">
    <source>
        <dbReference type="Google" id="ProtNLM"/>
    </source>
</evidence>
<proteinExistence type="predicted"/>
<reference evidence="2 3" key="1">
    <citation type="submission" date="2021-01" db="EMBL/GenBank/DDBJ databases">
        <title>Genomic Encyclopedia of Type Strains, Phase IV (KMG-IV): sequencing the most valuable type-strain genomes for metagenomic binning, comparative biology and taxonomic classification.</title>
        <authorList>
            <person name="Goeker M."/>
        </authorList>
    </citation>
    <scope>NUCLEOTIDE SEQUENCE [LARGE SCALE GENOMIC DNA]</scope>
    <source>
        <strain evidence="2 3">DSM 23711</strain>
    </source>
</reference>
<protein>
    <recommendedName>
        <fullName evidence="4">DUF5317 domain-containing protein</fullName>
    </recommendedName>
</protein>
<feature type="transmembrane region" description="Helical" evidence="1">
    <location>
        <begin position="82"/>
        <end position="101"/>
    </location>
</feature>
<evidence type="ECO:0000313" key="2">
    <source>
        <dbReference type="EMBL" id="MBM7573320.1"/>
    </source>
</evidence>
<organism evidence="2 3">
    <name type="scientific">Aquibacillus albus</name>
    <dbReference type="NCBI Taxonomy" id="1168171"/>
    <lineage>
        <taxon>Bacteria</taxon>
        <taxon>Bacillati</taxon>
        <taxon>Bacillota</taxon>
        <taxon>Bacilli</taxon>
        <taxon>Bacillales</taxon>
        <taxon>Bacillaceae</taxon>
        <taxon>Aquibacillus</taxon>
    </lineage>
</organism>
<gene>
    <name evidence="2" type="ORF">JOC48_003882</name>
</gene>
<feature type="transmembrane region" description="Helical" evidence="1">
    <location>
        <begin position="58"/>
        <end position="75"/>
    </location>
</feature>
<dbReference type="Pfam" id="PF17248">
    <property type="entry name" value="DUF5317"/>
    <property type="match status" value="1"/>
</dbReference>
<accession>A0ABS2N597</accession>
<dbReference type="Proteomes" id="UP001296943">
    <property type="component" value="Unassembled WGS sequence"/>
</dbReference>
<dbReference type="InterPro" id="IPR035168">
    <property type="entry name" value="DUF5317"/>
</dbReference>
<keyword evidence="3" id="KW-1185">Reference proteome</keyword>
<evidence type="ECO:0000256" key="1">
    <source>
        <dbReference type="SAM" id="Phobius"/>
    </source>
</evidence>
<feature type="transmembrane region" description="Helical" evidence="1">
    <location>
        <begin position="26"/>
        <end position="46"/>
    </location>
</feature>
<feature type="transmembrane region" description="Helical" evidence="1">
    <location>
        <begin position="147"/>
        <end position="174"/>
    </location>
</feature>
<keyword evidence="1" id="KW-1133">Transmembrane helix</keyword>
<keyword evidence="1" id="KW-0812">Transmembrane</keyword>
<sequence>MVYEYLGIAFLIALFKKGSVNRLSETNFKVSSLIIFCLLLQLFAVYAGDYFPIIDQTFTYMIILTYLLLIFASYLNRHLEGFKLFLLGLSLNAIVIIINGGRMPVSAKALETVGMSGDIQVLSSGYKKHELVGDQTLLPFLADVIPLHFPFVLMSIVVSIGDIIMTIGICWFIYQGMTRNQQLSN</sequence>